<dbReference type="Proteomes" id="UP000721442">
    <property type="component" value="Unassembled WGS sequence"/>
</dbReference>
<comment type="similarity">
    <text evidence="1">Belongs to the Skp family.</text>
</comment>
<keyword evidence="4" id="KW-0472">Membrane</keyword>
<dbReference type="EMBL" id="JADINE010000032">
    <property type="protein sequence ID" value="MBO8407331.1"/>
    <property type="molecule type" value="Genomic_DNA"/>
</dbReference>
<keyword evidence="2" id="KW-0732">Signal</keyword>
<keyword evidence="4" id="KW-0812">Transmembrane</keyword>
<evidence type="ECO:0000256" key="1">
    <source>
        <dbReference type="ARBA" id="ARBA00009091"/>
    </source>
</evidence>
<dbReference type="GO" id="GO:0005829">
    <property type="term" value="C:cytosol"/>
    <property type="evidence" value="ECO:0007669"/>
    <property type="project" value="TreeGrafter"/>
</dbReference>
<feature type="transmembrane region" description="Helical" evidence="4">
    <location>
        <begin position="14"/>
        <end position="35"/>
    </location>
</feature>
<name>A0A940DDM0_9PROT</name>
<reference evidence="5" key="1">
    <citation type="submission" date="2020-10" db="EMBL/GenBank/DDBJ databases">
        <authorList>
            <person name="Gilroy R."/>
        </authorList>
    </citation>
    <scope>NUCLEOTIDE SEQUENCE</scope>
    <source>
        <strain evidence="5">B1-16210</strain>
    </source>
</reference>
<dbReference type="GO" id="GO:0050821">
    <property type="term" value="P:protein stabilization"/>
    <property type="evidence" value="ECO:0007669"/>
    <property type="project" value="TreeGrafter"/>
</dbReference>
<reference evidence="5" key="2">
    <citation type="journal article" date="2021" name="PeerJ">
        <title>Extensive microbial diversity within the chicken gut microbiome revealed by metagenomics and culture.</title>
        <authorList>
            <person name="Gilroy R."/>
            <person name="Ravi A."/>
            <person name="Getino M."/>
            <person name="Pursley I."/>
            <person name="Horton D.L."/>
            <person name="Alikhan N.F."/>
            <person name="Baker D."/>
            <person name="Gharbi K."/>
            <person name="Hall N."/>
            <person name="Watson M."/>
            <person name="Adriaenssens E.M."/>
            <person name="Foster-Nyarko E."/>
            <person name="Jarju S."/>
            <person name="Secka A."/>
            <person name="Antonio M."/>
            <person name="Oren A."/>
            <person name="Chaudhuri R.R."/>
            <person name="La Ragione R."/>
            <person name="Hildebrand F."/>
            <person name="Pallen M.J."/>
        </authorList>
    </citation>
    <scope>NUCLEOTIDE SEQUENCE</scope>
    <source>
        <strain evidence="5">B1-16210</strain>
    </source>
</reference>
<evidence type="ECO:0000313" key="6">
    <source>
        <dbReference type="Proteomes" id="UP000721442"/>
    </source>
</evidence>
<dbReference type="AlphaFoldDB" id="A0A940DDM0"/>
<keyword evidence="4" id="KW-1133">Transmembrane helix</keyword>
<dbReference type="Gene3D" id="3.30.910.20">
    <property type="entry name" value="Skp domain"/>
    <property type="match status" value="1"/>
</dbReference>
<dbReference type="SUPFAM" id="SSF111384">
    <property type="entry name" value="OmpH-like"/>
    <property type="match status" value="1"/>
</dbReference>
<feature type="coiled-coil region" evidence="3">
    <location>
        <begin position="74"/>
        <end position="142"/>
    </location>
</feature>
<dbReference type="PANTHER" id="PTHR35089">
    <property type="entry name" value="CHAPERONE PROTEIN SKP"/>
    <property type="match status" value="1"/>
</dbReference>
<comment type="caution">
    <text evidence="5">The sequence shown here is derived from an EMBL/GenBank/DDBJ whole genome shotgun (WGS) entry which is preliminary data.</text>
</comment>
<sequence>MANKNQSSSAGKKFVKYGIIAVAVIVVAALSIWGLSAAWRGEKTVSAEEALQVVTTDAANAADLRIAVIRMDAIQTQAAVLQNLTEQRAKYEEQLRDELESKQKELEKEKEDIEASQGVLTQDKLQQRVIDYQRRVTELQRDLTERAQGLEVVFQKALNEIQEQHLDPVIEGIIAKKNLSLVIDGRMARIGNNVENLDITDEVIKALDKKISKYTMEKPQGFK</sequence>
<dbReference type="InterPro" id="IPR005632">
    <property type="entry name" value="Chaperone_Skp"/>
</dbReference>
<keyword evidence="3" id="KW-0175">Coiled coil</keyword>
<dbReference type="GO" id="GO:0051082">
    <property type="term" value="F:unfolded protein binding"/>
    <property type="evidence" value="ECO:0007669"/>
    <property type="project" value="InterPro"/>
</dbReference>
<organism evidence="5 6">
    <name type="scientific">Candidatus Enterousia excrementavium</name>
    <dbReference type="NCBI Taxonomy" id="2840789"/>
    <lineage>
        <taxon>Bacteria</taxon>
        <taxon>Pseudomonadati</taxon>
        <taxon>Pseudomonadota</taxon>
        <taxon>Alphaproteobacteria</taxon>
        <taxon>Candidatus Enterousia</taxon>
    </lineage>
</organism>
<protein>
    <submittedName>
        <fullName evidence="5">OmpH family outer membrane protein</fullName>
    </submittedName>
</protein>
<evidence type="ECO:0000256" key="3">
    <source>
        <dbReference type="SAM" id="Coils"/>
    </source>
</evidence>
<dbReference type="SMART" id="SM00935">
    <property type="entry name" value="OmpH"/>
    <property type="match status" value="1"/>
</dbReference>
<dbReference type="PANTHER" id="PTHR35089:SF1">
    <property type="entry name" value="CHAPERONE PROTEIN SKP"/>
    <property type="match status" value="1"/>
</dbReference>
<proteinExistence type="inferred from homology"/>
<dbReference type="Pfam" id="PF03938">
    <property type="entry name" value="OmpH"/>
    <property type="match status" value="1"/>
</dbReference>
<evidence type="ECO:0000313" key="5">
    <source>
        <dbReference type="EMBL" id="MBO8407331.1"/>
    </source>
</evidence>
<evidence type="ECO:0000256" key="2">
    <source>
        <dbReference type="ARBA" id="ARBA00022729"/>
    </source>
</evidence>
<dbReference type="InterPro" id="IPR024930">
    <property type="entry name" value="Skp_dom_sf"/>
</dbReference>
<evidence type="ECO:0000256" key="4">
    <source>
        <dbReference type="SAM" id="Phobius"/>
    </source>
</evidence>
<accession>A0A940DDM0</accession>
<gene>
    <name evidence="5" type="ORF">IAC77_02620</name>
</gene>